<dbReference type="OMA" id="LMQPRRT"/>
<gene>
    <name evidence="1" type="ORF">ACOC_LOCUS6518</name>
</gene>
<evidence type="ECO:0000313" key="2">
    <source>
        <dbReference type="Proteomes" id="UP000267027"/>
    </source>
</evidence>
<proteinExistence type="predicted"/>
<accession>A0A0R3PNA8</accession>
<dbReference type="Proteomes" id="UP000267027">
    <property type="component" value="Unassembled WGS sequence"/>
</dbReference>
<dbReference type="EMBL" id="UYYA01003952">
    <property type="protein sequence ID" value="VDM58103.1"/>
    <property type="molecule type" value="Genomic_DNA"/>
</dbReference>
<dbReference type="InterPro" id="IPR036691">
    <property type="entry name" value="Endo/exonu/phosph_ase_sf"/>
</dbReference>
<dbReference type="WBParaSite" id="ACOC_0000651701-mRNA-1">
    <property type="protein sequence ID" value="ACOC_0000651701-mRNA-1"/>
    <property type="gene ID" value="ACOC_0000651701"/>
</dbReference>
<evidence type="ECO:0000313" key="3">
    <source>
        <dbReference type="WBParaSite" id="ACOC_0000651701-mRNA-1"/>
    </source>
</evidence>
<keyword evidence="2" id="KW-1185">Reference proteome</keyword>
<reference evidence="3" key="1">
    <citation type="submission" date="2017-02" db="UniProtKB">
        <authorList>
            <consortium name="WormBaseParasite"/>
        </authorList>
    </citation>
    <scope>IDENTIFICATION</scope>
</reference>
<sequence length="104" mass="11801">MVTICTYNARTLASESSIEDLLMQPRRTRYDVIDLAETRARQPLNAVYDTGEELFIGKCDSRGVGGVVVFVNKSLSMNIEFTIKKTWINPGFDNLRCLRPDIKL</sequence>
<dbReference type="OrthoDB" id="5813559at2759"/>
<dbReference type="SUPFAM" id="SSF56219">
    <property type="entry name" value="DNase I-like"/>
    <property type="match status" value="1"/>
</dbReference>
<protein>
    <submittedName>
        <fullName evidence="3">Endo/exonuclease/phosphatase domain-containing protein</fullName>
    </submittedName>
</protein>
<reference evidence="1 2" key="2">
    <citation type="submission" date="2018-11" db="EMBL/GenBank/DDBJ databases">
        <authorList>
            <consortium name="Pathogen Informatics"/>
        </authorList>
    </citation>
    <scope>NUCLEOTIDE SEQUENCE [LARGE SCALE GENOMIC DNA]</scope>
    <source>
        <strain evidence="1 2">Costa Rica</strain>
    </source>
</reference>
<name>A0A0R3PNA8_ANGCS</name>
<dbReference type="AlphaFoldDB" id="A0A0R3PNA8"/>
<evidence type="ECO:0000313" key="1">
    <source>
        <dbReference type="EMBL" id="VDM58103.1"/>
    </source>
</evidence>
<organism evidence="3">
    <name type="scientific">Angiostrongylus costaricensis</name>
    <name type="common">Nematode worm</name>
    <dbReference type="NCBI Taxonomy" id="334426"/>
    <lineage>
        <taxon>Eukaryota</taxon>
        <taxon>Metazoa</taxon>
        <taxon>Ecdysozoa</taxon>
        <taxon>Nematoda</taxon>
        <taxon>Chromadorea</taxon>
        <taxon>Rhabditida</taxon>
        <taxon>Rhabditina</taxon>
        <taxon>Rhabditomorpha</taxon>
        <taxon>Strongyloidea</taxon>
        <taxon>Metastrongylidae</taxon>
        <taxon>Angiostrongylus</taxon>
    </lineage>
</organism>